<name>A0ABS7JCR6_9SPHN</name>
<dbReference type="Pfam" id="PF05045">
    <property type="entry name" value="RgpF"/>
    <property type="match status" value="1"/>
</dbReference>
<evidence type="ECO:0000313" key="1">
    <source>
        <dbReference type="EMBL" id="MBX7487828.1"/>
    </source>
</evidence>
<evidence type="ECO:0000313" key="2">
    <source>
        <dbReference type="Proteomes" id="UP000776651"/>
    </source>
</evidence>
<dbReference type="Pfam" id="PF00702">
    <property type="entry name" value="Hydrolase"/>
    <property type="match status" value="1"/>
</dbReference>
<gene>
    <name evidence="1" type="ORF">K3177_04810</name>
</gene>
<proteinExistence type="predicted"/>
<accession>A0ABS7JCR6</accession>
<dbReference type="InterPro" id="IPR023214">
    <property type="entry name" value="HAD_sf"/>
</dbReference>
<organism evidence="1 2">
    <name type="scientific">Qipengyuania pacifica</name>
    <dbReference type="NCBI Taxonomy" id="2860199"/>
    <lineage>
        <taxon>Bacteria</taxon>
        <taxon>Pseudomonadati</taxon>
        <taxon>Pseudomonadota</taxon>
        <taxon>Alphaproteobacteria</taxon>
        <taxon>Sphingomonadales</taxon>
        <taxon>Erythrobacteraceae</taxon>
        <taxon>Qipengyuania</taxon>
    </lineage>
</organism>
<dbReference type="Gene3D" id="1.10.150.400">
    <property type="match status" value="1"/>
</dbReference>
<protein>
    <submittedName>
        <fullName evidence="1">Uncharacterized protein</fullName>
    </submittedName>
</protein>
<dbReference type="RefSeq" id="WP_221597323.1">
    <property type="nucleotide sequence ID" value="NZ_JAIGNQ010000001.1"/>
</dbReference>
<dbReference type="InterPro" id="IPR036412">
    <property type="entry name" value="HAD-like_sf"/>
</dbReference>
<dbReference type="Proteomes" id="UP000776651">
    <property type="component" value="Unassembled WGS sequence"/>
</dbReference>
<dbReference type="SUPFAM" id="SSF56784">
    <property type="entry name" value="HAD-like"/>
    <property type="match status" value="1"/>
</dbReference>
<keyword evidence="2" id="KW-1185">Reference proteome</keyword>
<dbReference type="EMBL" id="JAIGNQ010000001">
    <property type="protein sequence ID" value="MBX7487828.1"/>
    <property type="molecule type" value="Genomic_DNA"/>
</dbReference>
<comment type="caution">
    <text evidence="1">The sequence shown here is derived from an EMBL/GenBank/DDBJ whole genome shotgun (WGS) entry which is preliminary data.</text>
</comment>
<dbReference type="InterPro" id="IPR007739">
    <property type="entry name" value="RgpF"/>
</dbReference>
<sequence>MAEIITDSHISAVRKWKHFDANWYLNEYSDVGMLGLDPAYHYLWIGAQIGRKPSAGFNRFPSRSLNVNDIVREIERGDAHGQTVFEEVFQGSHLYSQPAEFVGPGGMDAAAIQGIRVAVHAHMYYADLAEEFVRHLSCIPCAFDLYASTANDEARRKVVSAFSSIPNVRRVDVRVVPNIGRDIAPFVVEFGKELLNYDVISHVQTKKSLYNNGTTDGWREYILQSLFEDPARIALYLKTLQSGRYGIIYPQCFHNLPYMANTWLANSGIARAWASRFGVEALPDGYFDFPAGSMFWANVEALRPLLEADLDWENFPPEQGQTDGTLAHCIERMLGVVPTSRHFQHGVIRDVRTPSWSRWRLNQFIDRPLEHLHATITDPEIKVVAFDIFDTLLTRPLLDADYVKRLLNAEHEKAGVQGFDERRMRSEGAARENKGRDVDIYEIYHHLVKSMGVKDDALTPDREIELEVKSVRPRSQVVDLLQFAVESGKKVVLASDMFLPRSAIEAMLDGCGIRGWDTLYLSCEVGVRKDSGELYEHILAEEQVSPNQILMIGDNERSDFQIPSDMGFRTIHLVKATNILRAIPRFAGLVPDVGAASVEDQFLFGAIASKNFSAITYPSFSPNNMFGSTPKSIGYGLLGPITVAFSQWLLEQAGENGVDRYYFLAREGKFLKAVFDRWQAGQRNLVRSEYLLISRRAVTVPCIQTLDDIFYIAAANDFHGASMTMFLNERFGTTLDDAIWAQAKRDGLWSREAPLIILDGGIAHIEQFLRFVAPYIFKQAAIERGNALQYYKAMDLCKDEGGAVVDVGYGGTIQRHLIKLLGLKIHGLYMMTDRRGSALEESADVTAKGCFVQGAEQKASSSPMFVNSFILEKMLSADDEQVLRYLSSGTAEFRERGDYLEAGQSTRREMQEGAMDFVADAARFRDEMGVSLRFDRAQCEALFSRFVTGLSPVEKDIFSNLALDDLYCGRGIVVN</sequence>
<reference evidence="1 2" key="1">
    <citation type="submission" date="2021-08" db="EMBL/GenBank/DDBJ databases">
        <title>Comparative Genomics Analysis of the Genus Qipengyuania Reveals Extensive Genetic Diversity and Metabolic Versatility, Including the Description of Fifteen Novel Species.</title>
        <authorList>
            <person name="Liu Y."/>
        </authorList>
    </citation>
    <scope>NUCLEOTIDE SEQUENCE [LARGE SCALE GENOMIC DNA]</scope>
    <source>
        <strain evidence="1 2">GH25</strain>
    </source>
</reference>
<dbReference type="Gene3D" id="3.40.50.1000">
    <property type="entry name" value="HAD superfamily/HAD-like"/>
    <property type="match status" value="1"/>
</dbReference>